<comment type="caution">
    <text evidence="1">The sequence shown here is derived from an EMBL/GenBank/DDBJ whole genome shotgun (WGS) entry which is preliminary data.</text>
</comment>
<feature type="non-terminal residue" evidence="1">
    <location>
        <position position="32"/>
    </location>
</feature>
<accession>A0A392V0G9</accession>
<evidence type="ECO:0000313" key="2">
    <source>
        <dbReference type="Proteomes" id="UP000265520"/>
    </source>
</evidence>
<protein>
    <submittedName>
        <fullName evidence="1">Uncharacterized protein</fullName>
    </submittedName>
</protein>
<name>A0A392V0G9_9FABA</name>
<sequence>MVVSPSNRMKNEHDMDSGAKIQCKCYREDGSK</sequence>
<proteinExistence type="predicted"/>
<evidence type="ECO:0000313" key="1">
    <source>
        <dbReference type="EMBL" id="MCI80729.1"/>
    </source>
</evidence>
<keyword evidence="2" id="KW-1185">Reference proteome</keyword>
<dbReference type="Proteomes" id="UP000265520">
    <property type="component" value="Unassembled WGS sequence"/>
</dbReference>
<organism evidence="1 2">
    <name type="scientific">Trifolium medium</name>
    <dbReference type="NCBI Taxonomy" id="97028"/>
    <lineage>
        <taxon>Eukaryota</taxon>
        <taxon>Viridiplantae</taxon>
        <taxon>Streptophyta</taxon>
        <taxon>Embryophyta</taxon>
        <taxon>Tracheophyta</taxon>
        <taxon>Spermatophyta</taxon>
        <taxon>Magnoliopsida</taxon>
        <taxon>eudicotyledons</taxon>
        <taxon>Gunneridae</taxon>
        <taxon>Pentapetalae</taxon>
        <taxon>rosids</taxon>
        <taxon>fabids</taxon>
        <taxon>Fabales</taxon>
        <taxon>Fabaceae</taxon>
        <taxon>Papilionoideae</taxon>
        <taxon>50 kb inversion clade</taxon>
        <taxon>NPAAA clade</taxon>
        <taxon>Hologalegina</taxon>
        <taxon>IRL clade</taxon>
        <taxon>Trifolieae</taxon>
        <taxon>Trifolium</taxon>
    </lineage>
</organism>
<dbReference type="EMBL" id="LXQA011001909">
    <property type="protein sequence ID" value="MCI80729.1"/>
    <property type="molecule type" value="Genomic_DNA"/>
</dbReference>
<dbReference type="AlphaFoldDB" id="A0A392V0G9"/>
<reference evidence="1 2" key="1">
    <citation type="journal article" date="2018" name="Front. Plant Sci.">
        <title>Red Clover (Trifolium pratense) and Zigzag Clover (T. medium) - A Picture of Genomic Similarities and Differences.</title>
        <authorList>
            <person name="Dluhosova J."/>
            <person name="Istvanek J."/>
            <person name="Nedelnik J."/>
            <person name="Repkova J."/>
        </authorList>
    </citation>
    <scope>NUCLEOTIDE SEQUENCE [LARGE SCALE GENOMIC DNA]</scope>
    <source>
        <strain evidence="2">cv. 10/8</strain>
        <tissue evidence="1">Leaf</tissue>
    </source>
</reference>